<evidence type="ECO:0000259" key="6">
    <source>
        <dbReference type="Pfam" id="PF00082"/>
    </source>
</evidence>
<feature type="active site" description="Charge relay system" evidence="5">
    <location>
        <position position="294"/>
    </location>
</feature>
<evidence type="ECO:0000256" key="2">
    <source>
        <dbReference type="ARBA" id="ARBA00022670"/>
    </source>
</evidence>
<feature type="domain" description="Peptidase S8/S53" evidence="6">
    <location>
        <begin position="60"/>
        <end position="499"/>
    </location>
</feature>
<organism evidence="7 8">
    <name type="scientific">Dyadobacter arcticus</name>
    <dbReference type="NCBI Taxonomy" id="1078754"/>
    <lineage>
        <taxon>Bacteria</taxon>
        <taxon>Pseudomonadati</taxon>
        <taxon>Bacteroidota</taxon>
        <taxon>Cytophagia</taxon>
        <taxon>Cytophagales</taxon>
        <taxon>Spirosomataceae</taxon>
        <taxon>Dyadobacter</taxon>
    </lineage>
</organism>
<dbReference type="InterPro" id="IPR023827">
    <property type="entry name" value="Peptidase_S8_Asp-AS"/>
</dbReference>
<dbReference type="GO" id="GO:0008233">
    <property type="term" value="F:peptidase activity"/>
    <property type="evidence" value="ECO:0007669"/>
    <property type="project" value="UniProtKB-KW"/>
</dbReference>
<keyword evidence="8" id="KW-1185">Reference proteome</keyword>
<name>A0ABX0UHS4_9BACT</name>
<dbReference type="InterPro" id="IPR050131">
    <property type="entry name" value="Peptidase_S8_subtilisin-like"/>
</dbReference>
<dbReference type="PRINTS" id="PR00723">
    <property type="entry name" value="SUBTILISIN"/>
</dbReference>
<dbReference type="PROSITE" id="PS00136">
    <property type="entry name" value="SUBTILASE_ASP"/>
    <property type="match status" value="1"/>
</dbReference>
<proteinExistence type="inferred from homology"/>
<dbReference type="InterPro" id="IPR022398">
    <property type="entry name" value="Peptidase_S8_His-AS"/>
</dbReference>
<dbReference type="PROSITE" id="PS51892">
    <property type="entry name" value="SUBTILASE"/>
    <property type="match status" value="1"/>
</dbReference>
<gene>
    <name evidence="7" type="ORF">FHS68_001637</name>
</gene>
<feature type="active site" description="Charge relay system" evidence="5">
    <location>
        <position position="68"/>
    </location>
</feature>
<evidence type="ECO:0000313" key="7">
    <source>
        <dbReference type="EMBL" id="NIJ52467.1"/>
    </source>
</evidence>
<dbReference type="Gene3D" id="3.40.50.200">
    <property type="entry name" value="Peptidase S8/S53 domain"/>
    <property type="match status" value="2"/>
</dbReference>
<dbReference type="Proteomes" id="UP001179181">
    <property type="component" value="Unassembled WGS sequence"/>
</dbReference>
<comment type="caution">
    <text evidence="7">The sequence shown here is derived from an EMBL/GenBank/DDBJ whole genome shotgun (WGS) entry which is preliminary data.</text>
</comment>
<dbReference type="PANTHER" id="PTHR43806">
    <property type="entry name" value="PEPTIDASE S8"/>
    <property type="match status" value="1"/>
</dbReference>
<dbReference type="Pfam" id="PF00082">
    <property type="entry name" value="Peptidase_S8"/>
    <property type="match status" value="1"/>
</dbReference>
<evidence type="ECO:0000256" key="5">
    <source>
        <dbReference type="PROSITE-ProRule" id="PRU01240"/>
    </source>
</evidence>
<reference evidence="7 8" key="1">
    <citation type="submission" date="2020-03" db="EMBL/GenBank/DDBJ databases">
        <title>Genomic Encyclopedia of Type Strains, Phase IV (KMG-IV): sequencing the most valuable type-strain genomes for metagenomic binning, comparative biology and taxonomic classification.</title>
        <authorList>
            <person name="Goeker M."/>
        </authorList>
    </citation>
    <scope>NUCLEOTIDE SEQUENCE [LARGE SCALE GENOMIC DNA]</scope>
    <source>
        <strain evidence="7 8">DSM 102865</strain>
    </source>
</reference>
<evidence type="ECO:0000313" key="8">
    <source>
        <dbReference type="Proteomes" id="UP001179181"/>
    </source>
</evidence>
<evidence type="ECO:0000256" key="4">
    <source>
        <dbReference type="ARBA" id="ARBA00022825"/>
    </source>
</evidence>
<dbReference type="InterPro" id="IPR015500">
    <property type="entry name" value="Peptidase_S8_subtilisin-rel"/>
</dbReference>
<feature type="active site" description="Charge relay system" evidence="5">
    <location>
        <position position="463"/>
    </location>
</feature>
<dbReference type="EMBL" id="JAASQJ010000002">
    <property type="protein sequence ID" value="NIJ52467.1"/>
    <property type="molecule type" value="Genomic_DNA"/>
</dbReference>
<protein>
    <submittedName>
        <fullName evidence="7">Subtilisin family serine protease</fullName>
    </submittedName>
</protein>
<dbReference type="SUPFAM" id="SSF52743">
    <property type="entry name" value="Subtilisin-like"/>
    <property type="match status" value="1"/>
</dbReference>
<keyword evidence="2 5" id="KW-0645">Protease</keyword>
<dbReference type="PROSITE" id="PS00137">
    <property type="entry name" value="SUBTILASE_HIS"/>
    <property type="match status" value="1"/>
</dbReference>
<evidence type="ECO:0000256" key="3">
    <source>
        <dbReference type="ARBA" id="ARBA00022801"/>
    </source>
</evidence>
<dbReference type="GO" id="GO:0006508">
    <property type="term" value="P:proteolysis"/>
    <property type="evidence" value="ECO:0007669"/>
    <property type="project" value="UniProtKB-KW"/>
</dbReference>
<accession>A0ABX0UHS4</accession>
<keyword evidence="3 5" id="KW-0378">Hydrolase</keyword>
<dbReference type="InterPro" id="IPR000209">
    <property type="entry name" value="Peptidase_S8/S53_dom"/>
</dbReference>
<sequence>MNIIPTIILSFFCLSASGQAVPSEGLPKNWHLLDWQEDGFPGAGVEKAYKLLLNDKKPSRQVIVAIIDSGVDYDHPDLKNVVWENKKEIAGNGLDDDKNGYTDDLHGWNFVGNTEAGTVEVIREYIRLRKNFETEKDSAILAKKEGYAYWKKVLEGKVQFFEENRENQKSLESTLRDYKILFDFYKNKTGKDSVDYQMLLAFPVPADADTLLQASYRNRLEAFSQPWLAGVSLNERLTIFQDLAARVSKTVSIADSMIAHNDVTYFSAKEKITAPDVDSGKAYGNNISLPRDDHGTACAGIVAAQRNNGVGMDGVADNVLIMPIRIFITAQVDEIDKDVAHAIEYAVDNGARIINISFGKYFSPQKNQVDKAVQYAEKKGVLIVCAAGNEASNMDSIPMFPTAKYLDNKIATNLIKVGATSSDSSLVAYYSNYGKKSIDVFAPGSDIYTTARDGKYITDSGASFAAPIVSGIAALLWSYYPSLNYKEIRSCIERSATPASLTVTKPGSEERVPFSSLSRTGGIVNAYKALNFAKEIAAKK</sequence>
<evidence type="ECO:0000256" key="1">
    <source>
        <dbReference type="ARBA" id="ARBA00011073"/>
    </source>
</evidence>
<dbReference type="InterPro" id="IPR036852">
    <property type="entry name" value="Peptidase_S8/S53_dom_sf"/>
</dbReference>
<comment type="similarity">
    <text evidence="1 5">Belongs to the peptidase S8 family.</text>
</comment>
<dbReference type="PANTHER" id="PTHR43806:SF11">
    <property type="entry name" value="CEREVISIN-RELATED"/>
    <property type="match status" value="1"/>
</dbReference>
<keyword evidence="4 5" id="KW-0720">Serine protease</keyword>
<dbReference type="RefSeq" id="WP_167268961.1">
    <property type="nucleotide sequence ID" value="NZ_JAASQJ010000002.1"/>
</dbReference>